<dbReference type="Pfam" id="PF13912">
    <property type="entry name" value="zf-C2H2_6"/>
    <property type="match status" value="3"/>
</dbReference>
<reference evidence="5" key="1">
    <citation type="journal article" date="2023" name="Proc. Natl. Acad. Sci. U.S.A.">
        <title>Genomic and structural basis for evolution of tropane alkaloid biosynthesis.</title>
        <authorList>
            <person name="Wanga Y.-J."/>
            <person name="Taina T."/>
            <person name="Yua J.-Y."/>
            <person name="Lia J."/>
            <person name="Xua B."/>
            <person name="Chenc J."/>
            <person name="D'Auriad J.C."/>
            <person name="Huanga J.-P."/>
            <person name="Huanga S.-X."/>
        </authorList>
    </citation>
    <scope>NUCLEOTIDE SEQUENCE [LARGE SCALE GENOMIC DNA]</scope>
    <source>
        <strain evidence="5">cv. KIB-2019</strain>
    </source>
</reference>
<comment type="caution">
    <text evidence="4">The sequence shown here is derived from an EMBL/GenBank/DDBJ whole genome shotgun (WGS) entry which is preliminary data.</text>
</comment>
<feature type="domain" description="C2H2-type" evidence="3">
    <location>
        <begin position="142"/>
        <end position="169"/>
    </location>
</feature>
<accession>A0A9Q1RLW5</accession>
<gene>
    <name evidence="4" type="ORF">K7X08_019326</name>
</gene>
<name>A0A9Q1RLW5_9SOLA</name>
<dbReference type="PROSITE" id="PS50157">
    <property type="entry name" value="ZINC_FINGER_C2H2_2"/>
    <property type="match status" value="3"/>
</dbReference>
<feature type="domain" description="C2H2-type" evidence="3">
    <location>
        <begin position="376"/>
        <end position="398"/>
    </location>
</feature>
<dbReference type="PANTHER" id="PTHR46869">
    <property type="entry name" value="C2H2-LIKE ZINC FINGER PROTEIN"/>
    <property type="match status" value="1"/>
</dbReference>
<feature type="compositionally biased region" description="Low complexity" evidence="2">
    <location>
        <begin position="58"/>
        <end position="67"/>
    </location>
</feature>
<dbReference type="InterPro" id="IPR013087">
    <property type="entry name" value="Znf_C2H2_type"/>
</dbReference>
<feature type="region of interest" description="Disordered" evidence="2">
    <location>
        <begin position="37"/>
        <end position="77"/>
    </location>
</feature>
<dbReference type="AlphaFoldDB" id="A0A9Q1RLW5"/>
<keyword evidence="1" id="KW-0863">Zinc-finger</keyword>
<keyword evidence="5" id="KW-1185">Reference proteome</keyword>
<organism evidence="4 5">
    <name type="scientific">Anisodus acutangulus</name>
    <dbReference type="NCBI Taxonomy" id="402998"/>
    <lineage>
        <taxon>Eukaryota</taxon>
        <taxon>Viridiplantae</taxon>
        <taxon>Streptophyta</taxon>
        <taxon>Embryophyta</taxon>
        <taxon>Tracheophyta</taxon>
        <taxon>Spermatophyta</taxon>
        <taxon>Magnoliopsida</taxon>
        <taxon>eudicotyledons</taxon>
        <taxon>Gunneridae</taxon>
        <taxon>Pentapetalae</taxon>
        <taxon>asterids</taxon>
        <taxon>lamiids</taxon>
        <taxon>Solanales</taxon>
        <taxon>Solanaceae</taxon>
        <taxon>Solanoideae</taxon>
        <taxon>Hyoscyameae</taxon>
        <taxon>Anisodus</taxon>
    </lineage>
</organism>
<keyword evidence="1" id="KW-0479">Metal-binding</keyword>
<evidence type="ECO:0000313" key="4">
    <source>
        <dbReference type="EMBL" id="KAJ8567118.1"/>
    </source>
</evidence>
<dbReference type="OrthoDB" id="6077919at2759"/>
<dbReference type="SMART" id="SM00355">
    <property type="entry name" value="ZnF_C2H2"/>
    <property type="match status" value="4"/>
</dbReference>
<sequence>MEETQEHKFICKFCDKNCNSSRSLGGHMRGHLALISAAKKKKDKADSKMGPEEEDLSISEQSDSSMSQEKDNNININDGEDVDSIGYGLRENPRKSWRVSDLKLCSLKTTNLCKECGKEFPTMKALAGHLRTHSKKGTEKSHICEKCRKGFASMRALFGHMKVHSKRSRVVEFDDQDSALSKQSLSDFDTVICPIRKKRSKIKYNANPSFSGLNNESSSTISEVDEMTEAARCLMMLSLGVRDWDEYISITQNSKNENVILDSETFHCTKGIFDGYEKNYEVDEFSDRLMLINTEITKVCYSTEVQFENDPSTSVVMGDFSFLNSCSIKNAGVETNLLVSDMVNSQLEGIADSPVELGTIGVIRKSTEPIKSSKDHKCPICFKVFPSGQSLGGHKRAHYTGFTENKTKEAIVKKLEDLADNHKPFDLNNPVNSMVDGGENDVELKLWWNGSGGALMK</sequence>
<dbReference type="GO" id="GO:0008270">
    <property type="term" value="F:zinc ion binding"/>
    <property type="evidence" value="ECO:0007669"/>
    <property type="project" value="UniProtKB-KW"/>
</dbReference>
<dbReference type="EMBL" id="JAJAGQ010000003">
    <property type="protein sequence ID" value="KAJ8567118.1"/>
    <property type="molecule type" value="Genomic_DNA"/>
</dbReference>
<dbReference type="Proteomes" id="UP001152561">
    <property type="component" value="Unassembled WGS sequence"/>
</dbReference>
<dbReference type="Gene3D" id="3.30.160.60">
    <property type="entry name" value="Classic Zinc Finger"/>
    <property type="match status" value="1"/>
</dbReference>
<dbReference type="SUPFAM" id="SSF57667">
    <property type="entry name" value="beta-beta-alpha zinc fingers"/>
    <property type="match status" value="1"/>
</dbReference>
<evidence type="ECO:0000313" key="5">
    <source>
        <dbReference type="Proteomes" id="UP001152561"/>
    </source>
</evidence>
<dbReference type="PROSITE" id="PS00028">
    <property type="entry name" value="ZINC_FINGER_C2H2_1"/>
    <property type="match status" value="4"/>
</dbReference>
<dbReference type="InterPro" id="IPR036236">
    <property type="entry name" value="Znf_C2H2_sf"/>
</dbReference>
<evidence type="ECO:0000256" key="1">
    <source>
        <dbReference type="PROSITE-ProRule" id="PRU00042"/>
    </source>
</evidence>
<keyword evidence="1" id="KW-0862">Zinc</keyword>
<feature type="domain" description="C2H2-type" evidence="3">
    <location>
        <begin position="111"/>
        <end position="138"/>
    </location>
</feature>
<evidence type="ECO:0000259" key="3">
    <source>
        <dbReference type="PROSITE" id="PS50157"/>
    </source>
</evidence>
<proteinExistence type="predicted"/>
<protein>
    <recommendedName>
        <fullName evidence="3">C2H2-type domain-containing protein</fullName>
    </recommendedName>
</protein>
<dbReference type="PANTHER" id="PTHR46869:SF7">
    <property type="entry name" value="ZINC FINGER PROTEIN ZAT9-LIKE"/>
    <property type="match status" value="1"/>
</dbReference>
<evidence type="ECO:0000256" key="2">
    <source>
        <dbReference type="SAM" id="MobiDB-lite"/>
    </source>
</evidence>